<evidence type="ECO:0000313" key="2">
    <source>
        <dbReference type="EMBL" id="PFR94605.1"/>
    </source>
</evidence>
<dbReference type="Proteomes" id="UP000226357">
    <property type="component" value="Unassembled WGS sequence"/>
</dbReference>
<evidence type="ECO:0008006" key="4">
    <source>
        <dbReference type="Google" id="ProtNLM"/>
    </source>
</evidence>
<accession>A0AA44Q765</accession>
<keyword evidence="1" id="KW-0732">Signal</keyword>
<protein>
    <recommendedName>
        <fullName evidence="4">Group-specific protein</fullName>
    </recommendedName>
</protein>
<proteinExistence type="predicted"/>
<feature type="chain" id="PRO_5041262408" description="Group-specific protein" evidence="1">
    <location>
        <begin position="22"/>
        <end position="139"/>
    </location>
</feature>
<evidence type="ECO:0000256" key="1">
    <source>
        <dbReference type="SAM" id="SignalP"/>
    </source>
</evidence>
<feature type="signal peptide" evidence="1">
    <location>
        <begin position="1"/>
        <end position="21"/>
    </location>
</feature>
<dbReference type="AlphaFoldDB" id="A0AA44Q765"/>
<organism evidence="2 3">
    <name type="scientific">Bacillus cereus</name>
    <dbReference type="NCBI Taxonomy" id="1396"/>
    <lineage>
        <taxon>Bacteria</taxon>
        <taxon>Bacillati</taxon>
        <taxon>Bacillota</taxon>
        <taxon>Bacilli</taxon>
        <taxon>Bacillales</taxon>
        <taxon>Bacillaceae</taxon>
        <taxon>Bacillus</taxon>
        <taxon>Bacillus cereus group</taxon>
    </lineage>
</organism>
<comment type="caution">
    <text evidence="2">The sequence shown here is derived from an EMBL/GenBank/DDBJ whole genome shotgun (WGS) entry which is preliminary data.</text>
</comment>
<dbReference type="RefSeq" id="WP_000913730.1">
    <property type="nucleotide sequence ID" value="NZ_NTUG01000044.1"/>
</dbReference>
<dbReference type="EMBL" id="NVBO01000264">
    <property type="protein sequence ID" value="PFR94605.1"/>
    <property type="molecule type" value="Genomic_DNA"/>
</dbReference>
<evidence type="ECO:0000313" key="3">
    <source>
        <dbReference type="Proteomes" id="UP000226357"/>
    </source>
</evidence>
<sequence length="139" mass="16053">MLKKIGLIFIFFCFFSTNAFAQVDKQIEVFDCQKEIVIQKQSLDAAIQKEAVQYAKSITGAFKNLNVVPKNGYMVKIPLSKPVAITNQWIHTTIDEVLVLLPLHEKPYIMIYDDENNPHFYYVQGYPEQLLKHLKVKSS</sequence>
<name>A0AA44Q765_BACCE</name>
<gene>
    <name evidence="2" type="ORF">COK38_21705</name>
</gene>
<reference evidence="2 3" key="1">
    <citation type="submission" date="2017-09" db="EMBL/GenBank/DDBJ databases">
        <title>Large-scale bioinformatics analysis of Bacillus genomes uncovers conserved roles of natural products in bacterial physiology.</title>
        <authorList>
            <consortium name="Agbiome Team Llc"/>
            <person name="Bleich R.M."/>
            <person name="Grubbs K.J."/>
            <person name="Santa Maria K.C."/>
            <person name="Allen S.E."/>
            <person name="Farag S."/>
            <person name="Shank E.A."/>
            <person name="Bowers A."/>
        </authorList>
    </citation>
    <scope>NUCLEOTIDE SEQUENCE [LARGE SCALE GENOMIC DNA]</scope>
    <source>
        <strain evidence="2 3">AFS067272</strain>
    </source>
</reference>